<protein>
    <submittedName>
        <fullName evidence="6">Hydrolase</fullName>
    </submittedName>
</protein>
<dbReference type="PIRSF" id="PIRSF005211">
    <property type="entry name" value="Ab_hydro_YheT"/>
    <property type="match status" value="1"/>
</dbReference>
<evidence type="ECO:0000256" key="1">
    <source>
        <dbReference type="ARBA" id="ARBA00010884"/>
    </source>
</evidence>
<dbReference type="GO" id="GO:0047372">
    <property type="term" value="F:monoacylglycerol lipase activity"/>
    <property type="evidence" value="ECO:0007669"/>
    <property type="project" value="TreeGrafter"/>
</dbReference>
<feature type="active site" description="Charge relay system" evidence="4">
    <location>
        <position position="296"/>
    </location>
</feature>
<feature type="active site" description="Charge relay system" evidence="4">
    <location>
        <position position="141"/>
    </location>
</feature>
<evidence type="ECO:0000256" key="3">
    <source>
        <dbReference type="ARBA" id="ARBA00022801"/>
    </source>
</evidence>
<evidence type="ECO:0000256" key="2">
    <source>
        <dbReference type="ARBA" id="ARBA00022487"/>
    </source>
</evidence>
<dbReference type="PANTHER" id="PTHR10794:SF94">
    <property type="entry name" value="ESTERASE YHET-RELATED"/>
    <property type="match status" value="1"/>
</dbReference>
<dbReference type="InterPro" id="IPR000952">
    <property type="entry name" value="AB_hydrolase_4_CS"/>
</dbReference>
<dbReference type="EMBL" id="JAJKBJ010000001">
    <property type="protein sequence ID" value="MCL9682770.1"/>
    <property type="molecule type" value="Genomic_DNA"/>
</dbReference>
<dbReference type="PANTHER" id="PTHR10794">
    <property type="entry name" value="ABHYDROLASE DOMAIN-CONTAINING PROTEIN"/>
    <property type="match status" value="1"/>
</dbReference>
<dbReference type="InterPro" id="IPR012020">
    <property type="entry name" value="ABHD4"/>
</dbReference>
<dbReference type="AlphaFoldDB" id="A0A9X2CYF2"/>
<dbReference type="InterPro" id="IPR050960">
    <property type="entry name" value="AB_hydrolase_4_sf"/>
</dbReference>
<evidence type="ECO:0000313" key="6">
    <source>
        <dbReference type="EMBL" id="MCL9682770.1"/>
    </source>
</evidence>
<evidence type="ECO:0000259" key="5">
    <source>
        <dbReference type="Pfam" id="PF00561"/>
    </source>
</evidence>
<dbReference type="SUPFAM" id="SSF53474">
    <property type="entry name" value="alpha/beta-Hydrolases"/>
    <property type="match status" value="1"/>
</dbReference>
<gene>
    <name evidence="6" type="ORF">LOX96_01555</name>
</gene>
<comment type="similarity">
    <text evidence="1">Belongs to the AB hydrolase superfamily. AB hydrolase 4 family.</text>
</comment>
<keyword evidence="7" id="KW-1185">Reference proteome</keyword>
<sequence length="326" mass="36716">MIIESRFKPAWWLTNPHAQTIYSSMRHPVRASIDRIEKMDLPDGDFLNLAWSTADLPENAPLVIILHGLSGCVNSSYVARFMQAFNQQGWRAVLMHFRGAGDELNRLPRAYHSGDTADLDYLIKVLDQREPESKKFVVGVSLGGNVLLKWLGEKGPTQSIVSAAVAVSVPFVLNIVADRMNSGFSRLYQTRLLNQLKEIFARKESFLKHPPEAIKRAAECQCFWTFDDQVTAPLHGFNSVHTYYRECSSRKYLKHITTPTLIIHALDDPFMTAEVLPSEDELSDSVILELSKKGGHVGFITGNTPGVPVYWLDQRIPEYISEQLGS</sequence>
<feature type="domain" description="AB hydrolase-1" evidence="5">
    <location>
        <begin position="61"/>
        <end position="302"/>
    </location>
</feature>
<dbReference type="RefSeq" id="WP_250420799.1">
    <property type="nucleotide sequence ID" value="NZ_JAJKBJ010000001.1"/>
</dbReference>
<dbReference type="Pfam" id="PF00561">
    <property type="entry name" value="Abhydrolase_1"/>
    <property type="match status" value="1"/>
</dbReference>
<evidence type="ECO:0000256" key="4">
    <source>
        <dbReference type="PIRSR" id="PIRSR005211-1"/>
    </source>
</evidence>
<reference evidence="6" key="1">
    <citation type="submission" date="2021-11" db="EMBL/GenBank/DDBJ databases">
        <title>Legionella maioricencis sp. nov., a new species isolated from hot water samples in Mallorca.</title>
        <authorList>
            <person name="Crespi S."/>
            <person name="Drasar V."/>
            <person name="Salva-Serra F."/>
            <person name="Jaen-Luchoro D."/>
            <person name="Pineiro-Iglesias B."/>
            <person name="Aliaga F."/>
            <person name="Fernandez-Juarez V."/>
            <person name="Coll G."/>
            <person name="Moore E.R.B."/>
            <person name="Bennasar-Figueras A."/>
        </authorList>
    </citation>
    <scope>NUCLEOTIDE SEQUENCE</scope>
    <source>
        <strain evidence="6">HCPI-6</strain>
    </source>
</reference>
<dbReference type="NCBIfam" id="NF008218">
    <property type="entry name" value="PRK10985.1"/>
    <property type="match status" value="1"/>
</dbReference>
<feature type="active site" description="Charge relay system" evidence="4">
    <location>
        <position position="268"/>
    </location>
</feature>
<dbReference type="Gene3D" id="3.40.50.1820">
    <property type="entry name" value="alpha/beta hydrolase"/>
    <property type="match status" value="1"/>
</dbReference>
<dbReference type="InterPro" id="IPR029058">
    <property type="entry name" value="AB_hydrolase_fold"/>
</dbReference>
<keyword evidence="2" id="KW-0719">Serine esterase</keyword>
<dbReference type="InterPro" id="IPR000073">
    <property type="entry name" value="AB_hydrolase_1"/>
</dbReference>
<comment type="caution">
    <text evidence="6">The sequence shown here is derived from an EMBL/GenBank/DDBJ whole genome shotgun (WGS) entry which is preliminary data.</text>
</comment>
<dbReference type="Proteomes" id="UP001139721">
    <property type="component" value="Unassembled WGS sequence"/>
</dbReference>
<keyword evidence="3 6" id="KW-0378">Hydrolase</keyword>
<accession>A0A9X2CYF2</accession>
<dbReference type="PROSITE" id="PS01133">
    <property type="entry name" value="UPF0017"/>
    <property type="match status" value="1"/>
</dbReference>
<proteinExistence type="inferred from homology"/>
<evidence type="ECO:0000313" key="7">
    <source>
        <dbReference type="Proteomes" id="UP001139721"/>
    </source>
</evidence>
<organism evidence="6 7">
    <name type="scientific">Legionella maioricensis</name>
    <dbReference type="NCBI Taxonomy" id="2896528"/>
    <lineage>
        <taxon>Bacteria</taxon>
        <taxon>Pseudomonadati</taxon>
        <taxon>Pseudomonadota</taxon>
        <taxon>Gammaproteobacteria</taxon>
        <taxon>Legionellales</taxon>
        <taxon>Legionellaceae</taxon>
        <taxon>Legionella</taxon>
    </lineage>
</organism>
<dbReference type="GO" id="GO:0034338">
    <property type="term" value="F:short-chain carboxylesterase activity"/>
    <property type="evidence" value="ECO:0007669"/>
    <property type="project" value="TreeGrafter"/>
</dbReference>
<name>A0A9X2CYF2_9GAMM</name>